<feature type="transmembrane region" description="Helical" evidence="1">
    <location>
        <begin position="7"/>
        <end position="30"/>
    </location>
</feature>
<proteinExistence type="predicted"/>
<dbReference type="AlphaFoldDB" id="A0A9Q5ZEI0"/>
<gene>
    <name evidence="2" type="ORF">VF08_08095</name>
</gene>
<accession>A0A9Q5ZEI0</accession>
<keyword evidence="1" id="KW-0812">Transmembrane</keyword>
<evidence type="ECO:0000313" key="2">
    <source>
        <dbReference type="EMBL" id="PHK05330.1"/>
    </source>
</evidence>
<name>A0A9Q5ZEI0_NOSLI</name>
<dbReference type="EMBL" id="LAHD01000016">
    <property type="protein sequence ID" value="PHK05330.1"/>
    <property type="molecule type" value="Genomic_DNA"/>
</dbReference>
<evidence type="ECO:0000256" key="1">
    <source>
        <dbReference type="SAM" id="Phobius"/>
    </source>
</evidence>
<keyword evidence="1" id="KW-1133">Transmembrane helix</keyword>
<comment type="caution">
    <text evidence="2">The sequence shown here is derived from an EMBL/GenBank/DDBJ whole genome shotgun (WGS) entry which is preliminary data.</text>
</comment>
<reference evidence="2 3" key="1">
    <citation type="submission" date="2015-02" db="EMBL/GenBank/DDBJ databases">
        <title>Nostoc linckia genome annotation.</title>
        <authorList>
            <person name="Zhou Z."/>
        </authorList>
    </citation>
    <scope>NUCLEOTIDE SEQUENCE [LARGE SCALE GENOMIC DNA]</scope>
    <source>
        <strain evidence="3">z8</strain>
    </source>
</reference>
<dbReference type="Proteomes" id="UP000222310">
    <property type="component" value="Unassembled WGS sequence"/>
</dbReference>
<organism evidence="2 3">
    <name type="scientific">Nostoc linckia z8</name>
    <dbReference type="NCBI Taxonomy" id="1628746"/>
    <lineage>
        <taxon>Bacteria</taxon>
        <taxon>Bacillati</taxon>
        <taxon>Cyanobacteriota</taxon>
        <taxon>Cyanophyceae</taxon>
        <taxon>Nostocales</taxon>
        <taxon>Nostocaceae</taxon>
        <taxon>Nostoc</taxon>
    </lineage>
</organism>
<keyword evidence="1" id="KW-0472">Membrane</keyword>
<dbReference type="RefSeq" id="WP_099068901.1">
    <property type="nucleotide sequence ID" value="NZ_LAHD01000016.1"/>
</dbReference>
<evidence type="ECO:0000313" key="3">
    <source>
        <dbReference type="Proteomes" id="UP000222310"/>
    </source>
</evidence>
<protein>
    <submittedName>
        <fullName evidence="2">Uncharacterized protein</fullName>
    </submittedName>
</protein>
<sequence length="68" mass="7244">MNRIRKFLDIAAFLAVVLGVLGLGVSAYLISSYLVVQNDGSRQTIQPVRPVGIVGDGSGDRSTLGRQQ</sequence>